<proteinExistence type="predicted"/>
<dbReference type="InterPro" id="IPR004360">
    <property type="entry name" value="Glyas_Fos-R_dOase_dom"/>
</dbReference>
<dbReference type="EMBL" id="RPFW01000004">
    <property type="protein sequence ID" value="TVZ03015.1"/>
    <property type="molecule type" value="Genomic_DNA"/>
</dbReference>
<dbReference type="OrthoDB" id="9798201at2"/>
<dbReference type="PROSITE" id="PS51819">
    <property type="entry name" value="VOC"/>
    <property type="match status" value="1"/>
</dbReference>
<name>A0A6P2BXV1_9ACTN</name>
<reference evidence="2 3" key="1">
    <citation type="submission" date="2018-11" db="EMBL/GenBank/DDBJ databases">
        <title>Trebonia kvetii gen.nov., sp.nov., a novel acidophilic actinobacterium, and proposal of the new actinobacterial family Treboniaceae fam. nov.</title>
        <authorList>
            <person name="Rapoport D."/>
            <person name="Sagova-Mareckova M."/>
            <person name="Sedlacek I."/>
            <person name="Provaznik J."/>
            <person name="Kralova S."/>
            <person name="Pavlinic D."/>
            <person name="Benes V."/>
            <person name="Kopecky J."/>
        </authorList>
    </citation>
    <scope>NUCLEOTIDE SEQUENCE [LARGE SCALE GENOMIC DNA]</scope>
    <source>
        <strain evidence="2 3">15Tr583</strain>
    </source>
</reference>
<dbReference type="Gene3D" id="3.10.180.10">
    <property type="entry name" value="2,3-Dihydroxybiphenyl 1,2-Dioxygenase, domain 1"/>
    <property type="match status" value="1"/>
</dbReference>
<dbReference type="InterPro" id="IPR037523">
    <property type="entry name" value="VOC_core"/>
</dbReference>
<gene>
    <name evidence="2" type="ORF">EAS64_21380</name>
</gene>
<evidence type="ECO:0000313" key="3">
    <source>
        <dbReference type="Proteomes" id="UP000460272"/>
    </source>
</evidence>
<evidence type="ECO:0000259" key="1">
    <source>
        <dbReference type="PROSITE" id="PS51819"/>
    </source>
</evidence>
<accession>A0A6P2BXV1</accession>
<dbReference type="Proteomes" id="UP000460272">
    <property type="component" value="Unassembled WGS sequence"/>
</dbReference>
<protein>
    <submittedName>
        <fullName evidence="2">VOC family protein</fullName>
    </submittedName>
</protein>
<keyword evidence="3" id="KW-1185">Reference proteome</keyword>
<comment type="caution">
    <text evidence="2">The sequence shown here is derived from an EMBL/GenBank/DDBJ whole genome shotgun (WGS) entry which is preliminary data.</text>
</comment>
<organism evidence="2 3">
    <name type="scientific">Trebonia kvetii</name>
    <dbReference type="NCBI Taxonomy" id="2480626"/>
    <lineage>
        <taxon>Bacteria</taxon>
        <taxon>Bacillati</taxon>
        <taxon>Actinomycetota</taxon>
        <taxon>Actinomycetes</taxon>
        <taxon>Streptosporangiales</taxon>
        <taxon>Treboniaceae</taxon>
        <taxon>Trebonia</taxon>
    </lineage>
</organism>
<evidence type="ECO:0000313" key="2">
    <source>
        <dbReference type="EMBL" id="TVZ03015.1"/>
    </source>
</evidence>
<dbReference type="Pfam" id="PF00903">
    <property type="entry name" value="Glyoxalase"/>
    <property type="match status" value="1"/>
</dbReference>
<dbReference type="InterPro" id="IPR029068">
    <property type="entry name" value="Glyas_Bleomycin-R_OHBP_Dase"/>
</dbReference>
<dbReference type="AlphaFoldDB" id="A0A6P2BXV1"/>
<dbReference type="PANTHER" id="PTHR36503:SF3">
    <property type="entry name" value="BLR0126 PROTEIN"/>
    <property type="match status" value="1"/>
</dbReference>
<sequence>MRIAGDSRHPGEHRTAGRLGMTIKYDGYLNVLFVADYRKARDFYENVMGLECANATDGVDAFYNVGSNGMLLIARDIADDLLSPGDVDHEPSRGGRFVMATGVDDVDDAYEELRAKGATFIREPEDRHWGLRCAHFTDPDGNVWEIHAPVAKG</sequence>
<feature type="domain" description="VOC" evidence="1">
    <location>
        <begin position="24"/>
        <end position="149"/>
    </location>
</feature>
<dbReference type="PANTHER" id="PTHR36503">
    <property type="entry name" value="BLR2520 PROTEIN"/>
    <property type="match status" value="1"/>
</dbReference>
<dbReference type="SUPFAM" id="SSF54593">
    <property type="entry name" value="Glyoxalase/Bleomycin resistance protein/Dihydroxybiphenyl dioxygenase"/>
    <property type="match status" value="1"/>
</dbReference>